<sequence length="75" mass="8623">RECVTRKSDLLSMKRSYAAENLTTLHRMLGIGDFTEIEFYALIAIAFCDIELLEERAEDIELFNSIGETHDPLSR</sequence>
<evidence type="ECO:0000313" key="1">
    <source>
        <dbReference type="EMBL" id="GMS95058.1"/>
    </source>
</evidence>
<dbReference type="EMBL" id="BTSX01000004">
    <property type="protein sequence ID" value="GMS95058.1"/>
    <property type="molecule type" value="Genomic_DNA"/>
</dbReference>
<evidence type="ECO:0008006" key="3">
    <source>
        <dbReference type="Google" id="ProtNLM"/>
    </source>
</evidence>
<comment type="caution">
    <text evidence="1">The sequence shown here is derived from an EMBL/GenBank/DDBJ whole genome shotgun (WGS) entry which is preliminary data.</text>
</comment>
<accession>A0AAV5TLH3</accession>
<keyword evidence="2" id="KW-1185">Reference proteome</keyword>
<dbReference type="AlphaFoldDB" id="A0AAV5TLH3"/>
<organism evidence="1 2">
    <name type="scientific">Pristionchus entomophagus</name>
    <dbReference type="NCBI Taxonomy" id="358040"/>
    <lineage>
        <taxon>Eukaryota</taxon>
        <taxon>Metazoa</taxon>
        <taxon>Ecdysozoa</taxon>
        <taxon>Nematoda</taxon>
        <taxon>Chromadorea</taxon>
        <taxon>Rhabditida</taxon>
        <taxon>Rhabditina</taxon>
        <taxon>Diplogasteromorpha</taxon>
        <taxon>Diplogasteroidea</taxon>
        <taxon>Neodiplogasteridae</taxon>
        <taxon>Pristionchus</taxon>
    </lineage>
</organism>
<proteinExistence type="predicted"/>
<protein>
    <recommendedName>
        <fullName evidence="3">NR LBD domain-containing protein</fullName>
    </recommendedName>
</protein>
<feature type="non-terminal residue" evidence="1">
    <location>
        <position position="1"/>
    </location>
</feature>
<feature type="non-terminal residue" evidence="1">
    <location>
        <position position="75"/>
    </location>
</feature>
<gene>
    <name evidence="1" type="ORF">PENTCL1PPCAC_17233</name>
</gene>
<reference evidence="1" key="1">
    <citation type="submission" date="2023-10" db="EMBL/GenBank/DDBJ databases">
        <title>Genome assembly of Pristionchus species.</title>
        <authorList>
            <person name="Yoshida K."/>
            <person name="Sommer R.J."/>
        </authorList>
    </citation>
    <scope>NUCLEOTIDE SEQUENCE</scope>
    <source>
        <strain evidence="1">RS0144</strain>
    </source>
</reference>
<name>A0AAV5TLH3_9BILA</name>
<dbReference type="Proteomes" id="UP001432027">
    <property type="component" value="Unassembled WGS sequence"/>
</dbReference>
<evidence type="ECO:0000313" key="2">
    <source>
        <dbReference type="Proteomes" id="UP001432027"/>
    </source>
</evidence>